<keyword evidence="1" id="KW-0472">Membrane</keyword>
<organism evidence="2">
    <name type="scientific">Nothobranchius korthausae</name>
    <dbReference type="NCBI Taxonomy" id="1143690"/>
    <lineage>
        <taxon>Eukaryota</taxon>
        <taxon>Metazoa</taxon>
        <taxon>Chordata</taxon>
        <taxon>Craniata</taxon>
        <taxon>Vertebrata</taxon>
        <taxon>Euteleostomi</taxon>
        <taxon>Actinopterygii</taxon>
        <taxon>Neopterygii</taxon>
        <taxon>Teleostei</taxon>
        <taxon>Neoteleostei</taxon>
        <taxon>Acanthomorphata</taxon>
        <taxon>Ovalentaria</taxon>
        <taxon>Atherinomorphae</taxon>
        <taxon>Cyprinodontiformes</taxon>
        <taxon>Nothobranchiidae</taxon>
        <taxon>Nothobranchius</taxon>
    </lineage>
</organism>
<feature type="non-terminal residue" evidence="2">
    <location>
        <position position="1"/>
    </location>
</feature>
<keyword evidence="1" id="KW-1133">Transmembrane helix</keyword>
<sequence>SWRPSPTSSFSLPVSLTLLSLCPKIVLINFWSQEWH</sequence>
<proteinExistence type="predicted"/>
<accession>A0A1A8HF51</accession>
<reference evidence="2" key="2">
    <citation type="submission" date="2016-06" db="EMBL/GenBank/DDBJ databases">
        <title>The genome of a short-lived fish provides insights into sex chromosome evolution and the genetic control of aging.</title>
        <authorList>
            <person name="Reichwald K."/>
            <person name="Felder M."/>
            <person name="Petzold A."/>
            <person name="Koch P."/>
            <person name="Groth M."/>
            <person name="Platzer M."/>
        </authorList>
    </citation>
    <scope>NUCLEOTIDE SEQUENCE</scope>
    <source>
        <tissue evidence="2">Brain</tissue>
    </source>
</reference>
<dbReference type="EMBL" id="HAEC01013093">
    <property type="protein sequence ID" value="SBQ81310.1"/>
    <property type="molecule type" value="Transcribed_RNA"/>
</dbReference>
<evidence type="ECO:0000313" key="2">
    <source>
        <dbReference type="EMBL" id="SBQ81310.1"/>
    </source>
</evidence>
<feature type="non-terminal residue" evidence="2">
    <location>
        <position position="36"/>
    </location>
</feature>
<reference evidence="2" key="1">
    <citation type="submission" date="2016-05" db="EMBL/GenBank/DDBJ databases">
        <authorList>
            <person name="Lavstsen T."/>
            <person name="Jespersen J.S."/>
        </authorList>
    </citation>
    <scope>NUCLEOTIDE SEQUENCE</scope>
    <source>
        <tissue evidence="2">Brain</tissue>
    </source>
</reference>
<evidence type="ECO:0000256" key="1">
    <source>
        <dbReference type="SAM" id="Phobius"/>
    </source>
</evidence>
<gene>
    <name evidence="2" type="primary">Nfu_g_1_025999</name>
</gene>
<name>A0A1A8HF51_9TELE</name>
<keyword evidence="1" id="KW-0812">Transmembrane</keyword>
<protein>
    <submittedName>
        <fullName evidence="2">Uncharacterized protein</fullName>
    </submittedName>
</protein>
<feature type="transmembrane region" description="Helical" evidence="1">
    <location>
        <begin position="12"/>
        <end position="31"/>
    </location>
</feature>
<dbReference type="AlphaFoldDB" id="A0A1A8HF51"/>